<dbReference type="EMBL" id="JACRDE010000567">
    <property type="protein sequence ID" value="MBI5252105.1"/>
    <property type="molecule type" value="Genomic_DNA"/>
</dbReference>
<dbReference type="InterPro" id="IPR036249">
    <property type="entry name" value="Thioredoxin-like_sf"/>
</dbReference>
<dbReference type="InterPro" id="IPR013766">
    <property type="entry name" value="Thioredoxin_domain"/>
</dbReference>
<dbReference type="GO" id="GO:0016209">
    <property type="term" value="F:antioxidant activity"/>
    <property type="evidence" value="ECO:0007669"/>
    <property type="project" value="InterPro"/>
</dbReference>
<dbReference type="CDD" id="cd02966">
    <property type="entry name" value="TlpA_like_family"/>
    <property type="match status" value="1"/>
</dbReference>
<feature type="domain" description="Thioredoxin" evidence="2">
    <location>
        <begin position="38"/>
        <end position="200"/>
    </location>
</feature>
<dbReference type="Gene3D" id="3.40.30.10">
    <property type="entry name" value="Glutaredoxin"/>
    <property type="match status" value="1"/>
</dbReference>
<organism evidence="3 4">
    <name type="scientific">Desulfomonile tiedjei</name>
    <dbReference type="NCBI Taxonomy" id="2358"/>
    <lineage>
        <taxon>Bacteria</taxon>
        <taxon>Pseudomonadati</taxon>
        <taxon>Thermodesulfobacteriota</taxon>
        <taxon>Desulfomonilia</taxon>
        <taxon>Desulfomonilales</taxon>
        <taxon>Desulfomonilaceae</taxon>
        <taxon>Desulfomonile</taxon>
    </lineage>
</organism>
<gene>
    <name evidence="3" type="ORF">HY912_21635</name>
</gene>
<dbReference type="InterPro" id="IPR000866">
    <property type="entry name" value="AhpC/TSA"/>
</dbReference>
<dbReference type="SUPFAM" id="SSF52833">
    <property type="entry name" value="Thioredoxin-like"/>
    <property type="match status" value="1"/>
</dbReference>
<dbReference type="PANTHER" id="PTHR42852">
    <property type="entry name" value="THIOL:DISULFIDE INTERCHANGE PROTEIN DSBE"/>
    <property type="match status" value="1"/>
</dbReference>
<dbReference type="Pfam" id="PF00578">
    <property type="entry name" value="AhpC-TSA"/>
    <property type="match status" value="1"/>
</dbReference>
<proteinExistence type="predicted"/>
<reference evidence="3" key="1">
    <citation type="submission" date="2020-07" db="EMBL/GenBank/DDBJ databases">
        <title>Huge and variable diversity of episymbiotic CPR bacteria and DPANN archaea in groundwater ecosystems.</title>
        <authorList>
            <person name="He C.Y."/>
            <person name="Keren R."/>
            <person name="Whittaker M."/>
            <person name="Farag I.F."/>
            <person name="Doudna J."/>
            <person name="Cate J.H.D."/>
            <person name="Banfield J.F."/>
        </authorList>
    </citation>
    <scope>NUCLEOTIDE SEQUENCE</scope>
    <source>
        <strain evidence="3">NC_groundwater_1664_Pr3_B-0.1um_52_9</strain>
    </source>
</reference>
<accession>A0A9D6Z5L2</accession>
<evidence type="ECO:0000313" key="4">
    <source>
        <dbReference type="Proteomes" id="UP000807825"/>
    </source>
</evidence>
<dbReference type="PROSITE" id="PS51352">
    <property type="entry name" value="THIOREDOXIN_2"/>
    <property type="match status" value="1"/>
</dbReference>
<sequence length="217" mass="23169">MQPRVVEKILLVTAFLVFTFANIPAAAGSDLSKSANIFVLPKPFPVADLVLKSASGQTVSLKDFKGKVVLLHFWSINCPACKVEEPLLQQLKKAFGASGLEILGVNLVDSPQEIMGHAAAHATPFPVLFDGGKGFNLKVVDIGGRNTAFLVNPLQEAILEVPGFPTTYILDCRGSVIGYSVGAARWNNQDALKFIQSLLADSKSCVLGGKLSMATER</sequence>
<dbReference type="AlphaFoldDB" id="A0A9D6Z5L2"/>
<name>A0A9D6Z5L2_9BACT</name>
<dbReference type="InterPro" id="IPR050553">
    <property type="entry name" value="Thioredoxin_ResA/DsbE_sf"/>
</dbReference>
<comment type="caution">
    <text evidence="3">The sequence shown here is derived from an EMBL/GenBank/DDBJ whole genome shotgun (WGS) entry which is preliminary data.</text>
</comment>
<dbReference type="PANTHER" id="PTHR42852:SF17">
    <property type="entry name" value="THIOREDOXIN-LIKE PROTEIN HI_1115"/>
    <property type="match status" value="1"/>
</dbReference>
<protein>
    <submittedName>
        <fullName evidence="3">TlpA family protein disulfide reductase</fullName>
    </submittedName>
</protein>
<evidence type="ECO:0000313" key="3">
    <source>
        <dbReference type="EMBL" id="MBI5252105.1"/>
    </source>
</evidence>
<dbReference type="InterPro" id="IPR017937">
    <property type="entry name" value="Thioredoxin_CS"/>
</dbReference>
<dbReference type="Proteomes" id="UP000807825">
    <property type="component" value="Unassembled WGS sequence"/>
</dbReference>
<evidence type="ECO:0000259" key="2">
    <source>
        <dbReference type="PROSITE" id="PS51352"/>
    </source>
</evidence>
<dbReference type="PROSITE" id="PS00194">
    <property type="entry name" value="THIOREDOXIN_1"/>
    <property type="match status" value="1"/>
</dbReference>
<dbReference type="GO" id="GO:0016491">
    <property type="term" value="F:oxidoreductase activity"/>
    <property type="evidence" value="ECO:0007669"/>
    <property type="project" value="InterPro"/>
</dbReference>
<keyword evidence="1" id="KW-0676">Redox-active center</keyword>
<evidence type="ECO:0000256" key="1">
    <source>
        <dbReference type="ARBA" id="ARBA00023284"/>
    </source>
</evidence>